<dbReference type="Proteomes" id="UP001515500">
    <property type="component" value="Chromosome 4"/>
</dbReference>
<proteinExistence type="predicted"/>
<feature type="compositionally biased region" description="Polar residues" evidence="1">
    <location>
        <begin position="128"/>
        <end position="143"/>
    </location>
</feature>
<dbReference type="PANTHER" id="PTHR35110">
    <property type="entry name" value="EXPRESSED PROTEIN"/>
    <property type="match status" value="1"/>
</dbReference>
<dbReference type="PANTHER" id="PTHR35110:SF1">
    <property type="entry name" value="EXPRESSED PROTEIN"/>
    <property type="match status" value="1"/>
</dbReference>
<gene>
    <name evidence="3" type="primary">LOC120258036</name>
</gene>
<reference evidence="3" key="1">
    <citation type="submission" date="2025-08" db="UniProtKB">
        <authorList>
            <consortium name="RefSeq"/>
        </authorList>
    </citation>
    <scope>IDENTIFICATION</scope>
</reference>
<feature type="compositionally biased region" description="Basic residues" evidence="1">
    <location>
        <begin position="147"/>
        <end position="159"/>
    </location>
</feature>
<keyword evidence="2" id="KW-1185">Reference proteome</keyword>
<evidence type="ECO:0000313" key="3">
    <source>
        <dbReference type="RefSeq" id="XP_039121310.1"/>
    </source>
</evidence>
<dbReference type="GO" id="GO:0003729">
    <property type="term" value="F:mRNA binding"/>
    <property type="evidence" value="ECO:0007669"/>
    <property type="project" value="EnsemblPlants"/>
</dbReference>
<dbReference type="GeneID" id="120258036"/>
<evidence type="ECO:0000256" key="1">
    <source>
        <dbReference type="SAM" id="MobiDB-lite"/>
    </source>
</evidence>
<dbReference type="RefSeq" id="XP_039121310.1">
    <property type="nucleotide sequence ID" value="XM_039265376.1"/>
</dbReference>
<feature type="region of interest" description="Disordered" evidence="1">
    <location>
        <begin position="127"/>
        <end position="159"/>
    </location>
</feature>
<evidence type="ECO:0000313" key="2">
    <source>
        <dbReference type="Proteomes" id="UP001515500"/>
    </source>
</evidence>
<sequence length="159" mass="17771">MMLFRRGGGGGGGADGVAASLMKIAARHFSRKRAENVRKINPKVPREEAKVIANDLYQIIKDHGPLTVSNTWNLVKEAGINGVNSKTHMKIMLKWMRGREMLKLFCNHHGSSKKFLVSTLPEEPQPVLQESSSVLPSDTQKPSLQQKLHKKKHIKEQAL</sequence>
<name>A0AB40B1Y7_DIOCR</name>
<protein>
    <submittedName>
        <fullName evidence="3">Uncharacterized protein LOC120258036</fullName>
    </submittedName>
</protein>
<organism evidence="2 3">
    <name type="scientific">Dioscorea cayennensis subsp. rotundata</name>
    <name type="common">White Guinea yam</name>
    <name type="synonym">Dioscorea rotundata</name>
    <dbReference type="NCBI Taxonomy" id="55577"/>
    <lineage>
        <taxon>Eukaryota</taxon>
        <taxon>Viridiplantae</taxon>
        <taxon>Streptophyta</taxon>
        <taxon>Embryophyta</taxon>
        <taxon>Tracheophyta</taxon>
        <taxon>Spermatophyta</taxon>
        <taxon>Magnoliopsida</taxon>
        <taxon>Liliopsida</taxon>
        <taxon>Dioscoreales</taxon>
        <taxon>Dioscoreaceae</taxon>
        <taxon>Dioscorea</taxon>
    </lineage>
</organism>
<accession>A0AB40B1Y7</accession>
<dbReference type="AlphaFoldDB" id="A0AB40B1Y7"/>